<feature type="domain" description="POTRA" evidence="9">
    <location>
        <begin position="282"/>
        <end position="365"/>
    </location>
</feature>
<dbReference type="GO" id="GO:0009279">
    <property type="term" value="C:cell outer membrane"/>
    <property type="evidence" value="ECO:0007669"/>
    <property type="project" value="UniProtKB-UniRule"/>
</dbReference>
<feature type="domain" description="POTRA" evidence="9">
    <location>
        <begin position="28"/>
        <end position="110"/>
    </location>
</feature>
<evidence type="ECO:0000256" key="2">
    <source>
        <dbReference type="ARBA" id="ARBA00022452"/>
    </source>
</evidence>
<dbReference type="Pfam" id="PF07244">
    <property type="entry name" value="POTRA"/>
    <property type="match status" value="4"/>
</dbReference>
<dbReference type="AlphaFoldDB" id="A0A656DAP2"/>
<evidence type="ECO:0000256" key="7">
    <source>
        <dbReference type="ARBA" id="ARBA00023237"/>
    </source>
</evidence>
<evidence type="ECO:0000256" key="8">
    <source>
        <dbReference type="NCBIfam" id="TIGR03303"/>
    </source>
</evidence>
<evidence type="ECO:0000256" key="5">
    <source>
        <dbReference type="ARBA" id="ARBA00022737"/>
    </source>
</evidence>
<evidence type="ECO:0000313" key="10">
    <source>
        <dbReference type="EMBL" id="CUT03357.1"/>
    </source>
</evidence>
<dbReference type="InterPro" id="IPR023707">
    <property type="entry name" value="OM_assembly_BamA"/>
</dbReference>
<evidence type="ECO:0000256" key="3">
    <source>
        <dbReference type="ARBA" id="ARBA00022692"/>
    </source>
</evidence>
<evidence type="ECO:0000256" key="4">
    <source>
        <dbReference type="ARBA" id="ARBA00022729"/>
    </source>
</evidence>
<dbReference type="InterPro" id="IPR010827">
    <property type="entry name" value="BamA/TamA_POTRA"/>
</dbReference>
<feature type="domain" description="POTRA" evidence="9">
    <location>
        <begin position="111"/>
        <end position="188"/>
    </location>
</feature>
<keyword evidence="2" id="KW-1134">Transmembrane beta strand</keyword>
<keyword evidence="7" id="KW-0998">Cell outer membrane</keyword>
<evidence type="ECO:0000256" key="1">
    <source>
        <dbReference type="ARBA" id="ARBA00004370"/>
    </source>
</evidence>
<dbReference type="GO" id="GO:0071709">
    <property type="term" value="P:membrane assembly"/>
    <property type="evidence" value="ECO:0007669"/>
    <property type="project" value="InterPro"/>
</dbReference>
<organism evidence="10 11">
    <name type="scientific">Kryptobacter tengchongensis</name>
    <dbReference type="NCBI Taxonomy" id="1643429"/>
    <lineage>
        <taxon>Bacteria</taxon>
        <taxon>Pseudomonadati</taxon>
        <taxon>Candidatus Kryptoniota</taxon>
        <taxon>Candidatus Kryptobacter</taxon>
    </lineage>
</organism>
<keyword evidence="5" id="KW-0677">Repeat</keyword>
<dbReference type="Gene3D" id="3.10.20.310">
    <property type="entry name" value="membrane protein fhac"/>
    <property type="match status" value="5"/>
</dbReference>
<feature type="domain" description="POTRA" evidence="9">
    <location>
        <begin position="368"/>
        <end position="442"/>
    </location>
</feature>
<keyword evidence="4" id="KW-0732">Signal</keyword>
<accession>A0A656DAP2</accession>
<dbReference type="Gene3D" id="2.40.160.50">
    <property type="entry name" value="membrane protein fhac: a member of the omp85/tpsb transporter family"/>
    <property type="match status" value="1"/>
</dbReference>
<proteinExistence type="predicted"/>
<evidence type="ECO:0000313" key="11">
    <source>
        <dbReference type="Proteomes" id="UP000243065"/>
    </source>
</evidence>
<dbReference type="Proteomes" id="UP000243065">
    <property type="component" value="Unassembled WGS sequence"/>
</dbReference>
<dbReference type="PIRSF" id="PIRSF006076">
    <property type="entry name" value="OM_assembly_OMP85"/>
    <property type="match status" value="1"/>
</dbReference>
<dbReference type="PROSITE" id="PS51779">
    <property type="entry name" value="POTRA"/>
    <property type="match status" value="4"/>
</dbReference>
<keyword evidence="3" id="KW-0812">Transmembrane</keyword>
<dbReference type="InterPro" id="IPR000184">
    <property type="entry name" value="Bac_surfAg_D15"/>
</dbReference>
<dbReference type="EMBL" id="CZVU01000065">
    <property type="protein sequence ID" value="CUT03357.1"/>
    <property type="molecule type" value="Genomic_DNA"/>
</dbReference>
<protein>
    <recommendedName>
        <fullName evidence="8">Outer membrane protein assembly factor BamA</fullName>
    </recommendedName>
</protein>
<evidence type="ECO:0000259" key="9">
    <source>
        <dbReference type="PROSITE" id="PS51779"/>
    </source>
</evidence>
<name>A0A656DAP2_KRYT1</name>
<dbReference type="PANTHER" id="PTHR12815">
    <property type="entry name" value="SORTING AND ASSEMBLY MACHINERY SAMM50 PROTEIN FAMILY MEMBER"/>
    <property type="match status" value="1"/>
</dbReference>
<comment type="subcellular location">
    <subcellularLocation>
        <location evidence="1">Membrane</location>
    </subcellularLocation>
</comment>
<reference evidence="10 11" key="1">
    <citation type="submission" date="2015-11" db="EMBL/GenBank/DDBJ databases">
        <authorList>
            <person name="Varghese N."/>
        </authorList>
    </citation>
    <scope>NUCLEOTIDE SEQUENCE [LARGE SCALE GENOMIC DNA]</scope>
    <source>
        <strain evidence="10 11">JGI-24</strain>
    </source>
</reference>
<keyword evidence="11" id="KW-1185">Reference proteome</keyword>
<evidence type="ECO:0000256" key="6">
    <source>
        <dbReference type="ARBA" id="ARBA00023136"/>
    </source>
</evidence>
<keyword evidence="6" id="KW-0472">Membrane</keyword>
<dbReference type="NCBIfam" id="TIGR03303">
    <property type="entry name" value="OM_YaeT"/>
    <property type="match status" value="1"/>
</dbReference>
<gene>
    <name evidence="10" type="ORF">JGI24_01289</name>
</gene>
<dbReference type="InterPro" id="IPR039910">
    <property type="entry name" value="D15-like"/>
</dbReference>
<dbReference type="RefSeq" id="WP_234696329.1">
    <property type="nucleotide sequence ID" value="NZ_CZVU01000065.1"/>
</dbReference>
<dbReference type="PANTHER" id="PTHR12815:SF47">
    <property type="entry name" value="TRANSLOCATION AND ASSEMBLY MODULE SUBUNIT TAMA"/>
    <property type="match status" value="1"/>
</dbReference>
<dbReference type="Pfam" id="PF01103">
    <property type="entry name" value="Omp85"/>
    <property type="match status" value="1"/>
</dbReference>
<dbReference type="InterPro" id="IPR034746">
    <property type="entry name" value="POTRA"/>
</dbReference>
<sequence>MGMRRFIVCIFFIFVLSSNLFSQQQEVYKILGISVEGNTVAQPSAIIFNSGLKVGDEITLTRVGDMLIPGDKVRNAVKQLWALRIFKKVSVEVENQVGDGVYLLIRVEEYPRLDDIIIEGNKAVSTRDIKNKINLVRGQVIAENRLTSVASEIKKVYEEKGYFLADVKFEVIPTKEGRANLKVKISEGRKISIKKIIFDGNVKVKDGDLKGAMKDTKEKKWWMFWRTAKFDRKKYEEDKKKIIEYYRKKGFKDATILDDSIYVDEKREHLYIKIKVFEGPQYKVRNITWEGNTIFDDKVLSERLDFKSGDIYNREKFEKNLYGNEQQTDVASLYLDNGYLTVNMQPEEIKVGEDTIDIVVHVFEGKQFRIRRVDIKGNTKTKDKVIRRELYTVPGKFFSRSDIIRSIRNLAVLNYFNPEKLKPDYRMVSDSTVDLTYEVEEKSSDTFNASVGYSSFGLIGSIGVTFNNFSISEPWRGGDGQMLNFEWVFGRYDYRTFSLSFREPWFRDTPTSVGFNIVDTRYSFGYDLRQTGGSISLGRRLRWPDDYFRVDYIFRFQIYNVGGTSGYYREGKWSQFSLTQVITRNSVDNPIFPSIGSNVSLSTEISGGPIFPGTTDYFKIYLSSEWFSRIFNWEKLVWYNSFDWGYVDGFRRDSFIPPIELFSMGGTGLGYIAVTPLRGYNDISIGVTSNNVPQGRVLMKYTTEVRFGLTMNPMPIYLLLFAEAGNAWARTRQVSLFNLYRSAGFGVRLHMQPIGLIGFDYGYGFDDVEPRDGKPDGWHFHFQFGRGF</sequence>